<keyword evidence="3" id="KW-0489">Methyltransferase</keyword>
<keyword evidence="5" id="KW-0949">S-adenosyl-L-methionine</keyword>
<evidence type="ECO:0000256" key="7">
    <source>
        <dbReference type="ARBA" id="ARBA00049120"/>
    </source>
</evidence>
<feature type="region of interest" description="Disordered" evidence="8">
    <location>
        <begin position="57"/>
        <end position="87"/>
    </location>
</feature>
<dbReference type="PROSITE" id="PS00093">
    <property type="entry name" value="N4_MTASE"/>
    <property type="match status" value="1"/>
</dbReference>
<dbReference type="InterPro" id="IPR017985">
    <property type="entry name" value="MeTrfase_CN4_CS"/>
</dbReference>
<evidence type="ECO:0000256" key="3">
    <source>
        <dbReference type="ARBA" id="ARBA00022603"/>
    </source>
</evidence>
<dbReference type="SUPFAM" id="SSF53335">
    <property type="entry name" value="S-adenosyl-L-methionine-dependent methyltransferases"/>
    <property type="match status" value="1"/>
</dbReference>
<evidence type="ECO:0000313" key="10">
    <source>
        <dbReference type="Proteomes" id="UP001143480"/>
    </source>
</evidence>
<keyword evidence="4" id="KW-0808">Transferase</keyword>
<dbReference type="EC" id="2.1.1.113" evidence="2"/>
<evidence type="ECO:0000256" key="8">
    <source>
        <dbReference type="SAM" id="MobiDB-lite"/>
    </source>
</evidence>
<dbReference type="Proteomes" id="UP001143480">
    <property type="component" value="Unassembled WGS sequence"/>
</dbReference>
<evidence type="ECO:0000256" key="4">
    <source>
        <dbReference type="ARBA" id="ARBA00022679"/>
    </source>
</evidence>
<dbReference type="Gene3D" id="3.40.50.150">
    <property type="entry name" value="Vaccinia Virus protein VP39"/>
    <property type="match status" value="1"/>
</dbReference>
<protein>
    <recommendedName>
        <fullName evidence="2">site-specific DNA-methyltransferase (cytosine-N(4)-specific)</fullName>
        <ecNumber evidence="2">2.1.1.113</ecNumber>
    </recommendedName>
</protein>
<accession>A0A9W6KP07</accession>
<proteinExistence type="inferred from homology"/>
<dbReference type="InterPro" id="IPR029063">
    <property type="entry name" value="SAM-dependent_MTases_sf"/>
</dbReference>
<feature type="region of interest" description="Disordered" evidence="8">
    <location>
        <begin position="108"/>
        <end position="183"/>
    </location>
</feature>
<sequence length="220" mass="23000">MSAHPIADGSGLAGYKYRRAASAVLYLGDARDMLAAMPDASVDCVVTSPPFRQLKDYGSGRWTGGDPGCDRRGLPRRRRRSGLVPGAGTTGLAALRLGCRYLGIDVNPATRHGSGSARTCRPTAGEPDGRLVPHRRPSPDTTAASGAVALYEPARRRPAHRPVTTRASAPAATPPASAGLLSLGHPASHRHALVEDGPRGITSAHTSELTIPTIDLELHS</sequence>
<dbReference type="GO" id="GO:0003677">
    <property type="term" value="F:DNA binding"/>
    <property type="evidence" value="ECO:0007669"/>
    <property type="project" value="InterPro"/>
</dbReference>
<evidence type="ECO:0000256" key="2">
    <source>
        <dbReference type="ARBA" id="ARBA00012185"/>
    </source>
</evidence>
<keyword evidence="10" id="KW-1185">Reference proteome</keyword>
<keyword evidence="6" id="KW-0680">Restriction system</keyword>
<reference evidence="9" key="2">
    <citation type="submission" date="2023-01" db="EMBL/GenBank/DDBJ databases">
        <authorList>
            <person name="Sun Q."/>
            <person name="Evtushenko L."/>
        </authorList>
    </citation>
    <scope>NUCLEOTIDE SEQUENCE</scope>
    <source>
        <strain evidence="9">VKM Ac-1321</strain>
    </source>
</reference>
<evidence type="ECO:0000256" key="6">
    <source>
        <dbReference type="ARBA" id="ARBA00022747"/>
    </source>
</evidence>
<name>A0A9W6KP07_9ACTN</name>
<dbReference type="GO" id="GO:0015667">
    <property type="term" value="F:site-specific DNA-methyltransferase (cytosine-N4-specific) activity"/>
    <property type="evidence" value="ECO:0007669"/>
    <property type="project" value="UniProtKB-EC"/>
</dbReference>
<dbReference type="GO" id="GO:0032259">
    <property type="term" value="P:methylation"/>
    <property type="evidence" value="ECO:0007669"/>
    <property type="project" value="UniProtKB-KW"/>
</dbReference>
<evidence type="ECO:0000256" key="5">
    <source>
        <dbReference type="ARBA" id="ARBA00022691"/>
    </source>
</evidence>
<evidence type="ECO:0000256" key="1">
    <source>
        <dbReference type="ARBA" id="ARBA00010203"/>
    </source>
</evidence>
<dbReference type="EMBL" id="BSFP01000048">
    <property type="protein sequence ID" value="GLL04683.1"/>
    <property type="molecule type" value="Genomic_DNA"/>
</dbReference>
<dbReference type="RefSeq" id="WP_261961855.1">
    <property type="nucleotide sequence ID" value="NZ_BSFP01000048.1"/>
</dbReference>
<evidence type="ECO:0000313" key="9">
    <source>
        <dbReference type="EMBL" id="GLL04683.1"/>
    </source>
</evidence>
<dbReference type="AlphaFoldDB" id="A0A9W6KP07"/>
<comment type="similarity">
    <text evidence="1">Belongs to the N(4)/N(6)-methyltransferase family. N(4) subfamily.</text>
</comment>
<comment type="caution">
    <text evidence="9">The sequence shown here is derived from an EMBL/GenBank/DDBJ whole genome shotgun (WGS) entry which is preliminary data.</text>
</comment>
<comment type="catalytic activity">
    <reaction evidence="7">
        <text>a 2'-deoxycytidine in DNA + S-adenosyl-L-methionine = an N(4)-methyl-2'-deoxycytidine in DNA + S-adenosyl-L-homocysteine + H(+)</text>
        <dbReference type="Rhea" id="RHEA:16857"/>
        <dbReference type="Rhea" id="RHEA-COMP:11369"/>
        <dbReference type="Rhea" id="RHEA-COMP:13674"/>
        <dbReference type="ChEBI" id="CHEBI:15378"/>
        <dbReference type="ChEBI" id="CHEBI:57856"/>
        <dbReference type="ChEBI" id="CHEBI:59789"/>
        <dbReference type="ChEBI" id="CHEBI:85452"/>
        <dbReference type="ChEBI" id="CHEBI:137933"/>
        <dbReference type="EC" id="2.1.1.113"/>
    </reaction>
</comment>
<gene>
    <name evidence="9" type="ORF">GCM10017581_064300</name>
</gene>
<feature type="compositionally biased region" description="Low complexity" evidence="8">
    <location>
        <begin position="164"/>
        <end position="183"/>
    </location>
</feature>
<reference evidence="9" key="1">
    <citation type="journal article" date="2014" name="Int. J. Syst. Evol. Microbiol.">
        <title>Complete genome sequence of Corynebacterium casei LMG S-19264T (=DSM 44701T), isolated from a smear-ripened cheese.</title>
        <authorList>
            <consortium name="US DOE Joint Genome Institute (JGI-PGF)"/>
            <person name="Walter F."/>
            <person name="Albersmeier A."/>
            <person name="Kalinowski J."/>
            <person name="Ruckert C."/>
        </authorList>
    </citation>
    <scope>NUCLEOTIDE SEQUENCE</scope>
    <source>
        <strain evidence="9">VKM Ac-1321</strain>
    </source>
</reference>
<organism evidence="9 10">
    <name type="scientific">Dactylosporangium matsuzakiense</name>
    <dbReference type="NCBI Taxonomy" id="53360"/>
    <lineage>
        <taxon>Bacteria</taxon>
        <taxon>Bacillati</taxon>
        <taxon>Actinomycetota</taxon>
        <taxon>Actinomycetes</taxon>
        <taxon>Micromonosporales</taxon>
        <taxon>Micromonosporaceae</taxon>
        <taxon>Dactylosporangium</taxon>
    </lineage>
</organism>
<dbReference type="GO" id="GO:0009307">
    <property type="term" value="P:DNA restriction-modification system"/>
    <property type="evidence" value="ECO:0007669"/>
    <property type="project" value="UniProtKB-KW"/>
</dbReference>